<organism evidence="1 2">
    <name type="scientific">Cryobacterium sandaracinum</name>
    <dbReference type="NCBI Taxonomy" id="1259247"/>
    <lineage>
        <taxon>Bacteria</taxon>
        <taxon>Bacillati</taxon>
        <taxon>Actinomycetota</taxon>
        <taxon>Actinomycetes</taxon>
        <taxon>Micrococcales</taxon>
        <taxon>Microbacteriaceae</taxon>
        <taxon>Cryobacterium</taxon>
    </lineage>
</organism>
<accession>A0ABY2J5Y0</accession>
<keyword evidence="2" id="KW-1185">Reference proteome</keyword>
<name>A0ABY2J5Y0_9MICO</name>
<comment type="caution">
    <text evidence="1">The sequence shown here is derived from an EMBL/GenBank/DDBJ whole genome shotgun (WGS) entry which is preliminary data.</text>
</comment>
<dbReference type="EMBL" id="SOGO01000042">
    <property type="protein sequence ID" value="TFC99136.1"/>
    <property type="molecule type" value="Genomic_DNA"/>
</dbReference>
<proteinExistence type="predicted"/>
<sequence length="112" mass="13198">MITFHDGWWPYFQLAFLALFSVGVNTSKVGHEEARRSHLPGMSGYELRGQPRCRVEKRVDRWREPFNLASFHRARVWVMSYVFVGKQCRSEHRCLLKCEDDLIDLLAITDEP</sequence>
<reference evidence="1 2" key="1">
    <citation type="submission" date="2019-03" db="EMBL/GenBank/DDBJ databases">
        <title>Genomics of glacier-inhabiting Cryobacterium strains.</title>
        <authorList>
            <person name="Liu Q."/>
            <person name="Xin Y.-H."/>
        </authorList>
    </citation>
    <scope>NUCLEOTIDE SEQUENCE [LARGE SCALE GENOMIC DNA]</scope>
    <source>
        <strain evidence="1 2">TMT2-16</strain>
    </source>
</reference>
<protein>
    <recommendedName>
        <fullName evidence="3">Secreted protein</fullName>
    </recommendedName>
</protein>
<evidence type="ECO:0008006" key="3">
    <source>
        <dbReference type="Google" id="ProtNLM"/>
    </source>
</evidence>
<gene>
    <name evidence="1" type="ORF">E3T25_15770</name>
</gene>
<dbReference type="RefSeq" id="WP_134375305.1">
    <property type="nucleotide sequence ID" value="NZ_SOGO01000042.1"/>
</dbReference>
<evidence type="ECO:0000313" key="1">
    <source>
        <dbReference type="EMBL" id="TFC99136.1"/>
    </source>
</evidence>
<dbReference type="Proteomes" id="UP000297851">
    <property type="component" value="Unassembled WGS sequence"/>
</dbReference>
<evidence type="ECO:0000313" key="2">
    <source>
        <dbReference type="Proteomes" id="UP000297851"/>
    </source>
</evidence>